<dbReference type="EMBL" id="FOHI01000013">
    <property type="protein sequence ID" value="SET69645.1"/>
    <property type="molecule type" value="Genomic_DNA"/>
</dbReference>
<evidence type="ECO:0008006" key="4">
    <source>
        <dbReference type="Google" id="ProtNLM"/>
    </source>
</evidence>
<dbReference type="AlphaFoldDB" id="A0A1I0GFA7"/>
<feature type="transmembrane region" description="Helical" evidence="1">
    <location>
        <begin position="60"/>
        <end position="81"/>
    </location>
</feature>
<evidence type="ECO:0000313" key="3">
    <source>
        <dbReference type="Proteomes" id="UP000183339"/>
    </source>
</evidence>
<feature type="transmembrane region" description="Helical" evidence="1">
    <location>
        <begin position="155"/>
        <end position="175"/>
    </location>
</feature>
<keyword evidence="1" id="KW-1133">Transmembrane helix</keyword>
<reference evidence="2 3" key="1">
    <citation type="submission" date="2016-10" db="EMBL/GenBank/DDBJ databases">
        <authorList>
            <person name="de Groot N.N."/>
        </authorList>
    </citation>
    <scope>NUCLEOTIDE SEQUENCE [LARGE SCALE GENOMIC DNA]</scope>
    <source>
        <strain evidence="2 3">Nl7</strain>
    </source>
</reference>
<dbReference type="OrthoDB" id="9182194at2"/>
<dbReference type="Proteomes" id="UP000183339">
    <property type="component" value="Unassembled WGS sequence"/>
</dbReference>
<organism evidence="2 3">
    <name type="scientific">Nitrosospira multiformis</name>
    <dbReference type="NCBI Taxonomy" id="1231"/>
    <lineage>
        <taxon>Bacteria</taxon>
        <taxon>Pseudomonadati</taxon>
        <taxon>Pseudomonadota</taxon>
        <taxon>Betaproteobacteria</taxon>
        <taxon>Nitrosomonadales</taxon>
        <taxon>Nitrosomonadaceae</taxon>
        <taxon>Nitrosospira</taxon>
    </lineage>
</organism>
<keyword evidence="1" id="KW-0472">Membrane</keyword>
<accession>A0A1I0GFA7</accession>
<protein>
    <recommendedName>
        <fullName evidence="4">SMODS and SLOG-associating 2TM effector domain-containing protein</fullName>
    </recommendedName>
</protein>
<sequence length="179" mass="20897">MKTKEELFQLYERLYFHEIDMREKLSARLQMPMTLIVTLCGAQAFLLQNYKYHTFSGLMYSFWVLIVVSFALLMVTICYFVRSWWNHTYSFLPSAQVNEDYRQSLIEFYKTCENGEQLAAEHFTDYLRTHYICCSAANTVCNDIRSVYLHKTNGMLIITAICTVGTFLVFSFGSLGEAL</sequence>
<name>A0A1I0GFA7_9PROT</name>
<proteinExistence type="predicted"/>
<gene>
    <name evidence="2" type="ORF">SAMN05216412_11320</name>
</gene>
<keyword evidence="1" id="KW-0812">Transmembrane</keyword>
<evidence type="ECO:0000256" key="1">
    <source>
        <dbReference type="SAM" id="Phobius"/>
    </source>
</evidence>
<evidence type="ECO:0000313" key="2">
    <source>
        <dbReference type="EMBL" id="SET69645.1"/>
    </source>
</evidence>
<feature type="transmembrane region" description="Helical" evidence="1">
    <location>
        <begin position="29"/>
        <end position="48"/>
    </location>
</feature>